<comment type="caution">
    <text evidence="8">The sequence shown here is derived from an EMBL/GenBank/DDBJ whole genome shotgun (WGS) entry which is preliminary data.</text>
</comment>
<evidence type="ECO:0000256" key="1">
    <source>
        <dbReference type="ARBA" id="ARBA00004141"/>
    </source>
</evidence>
<feature type="domain" description="Major facilitator superfamily (MFS) profile" evidence="7">
    <location>
        <begin position="11"/>
        <end position="164"/>
    </location>
</feature>
<dbReference type="PANTHER" id="PTHR42718:SF9">
    <property type="entry name" value="MAJOR FACILITATOR SUPERFAMILY MULTIDRUG TRANSPORTER MFSC"/>
    <property type="match status" value="1"/>
</dbReference>
<protein>
    <submittedName>
        <fullName evidence="8">MFS transporter</fullName>
    </submittedName>
</protein>
<accession>A0ABU3MK91</accession>
<gene>
    <name evidence="8" type="ORF">RQ831_17605</name>
</gene>
<dbReference type="InterPro" id="IPR011701">
    <property type="entry name" value="MFS"/>
</dbReference>
<dbReference type="PROSITE" id="PS50850">
    <property type="entry name" value="MFS"/>
    <property type="match status" value="1"/>
</dbReference>
<feature type="transmembrane region" description="Helical" evidence="6">
    <location>
        <begin position="135"/>
        <end position="154"/>
    </location>
</feature>
<proteinExistence type="predicted"/>
<keyword evidence="9" id="KW-1185">Reference proteome</keyword>
<evidence type="ECO:0000259" key="7">
    <source>
        <dbReference type="PROSITE" id="PS50850"/>
    </source>
</evidence>
<keyword evidence="3 6" id="KW-0812">Transmembrane</keyword>
<dbReference type="InterPro" id="IPR020846">
    <property type="entry name" value="MFS_dom"/>
</dbReference>
<dbReference type="SUPFAM" id="SSF103473">
    <property type="entry name" value="MFS general substrate transporter"/>
    <property type="match status" value="1"/>
</dbReference>
<feature type="transmembrane region" description="Helical" evidence="6">
    <location>
        <begin position="77"/>
        <end position="100"/>
    </location>
</feature>
<feature type="transmembrane region" description="Helical" evidence="6">
    <location>
        <begin position="106"/>
        <end position="123"/>
    </location>
</feature>
<name>A0ABU3MK91_9PROT</name>
<organism evidence="8 9">
    <name type="scientific">Roseomonas gilardii</name>
    <dbReference type="NCBI Taxonomy" id="257708"/>
    <lineage>
        <taxon>Bacteria</taxon>
        <taxon>Pseudomonadati</taxon>
        <taxon>Pseudomonadota</taxon>
        <taxon>Alphaproteobacteria</taxon>
        <taxon>Acetobacterales</taxon>
        <taxon>Roseomonadaceae</taxon>
        <taxon>Roseomonas</taxon>
    </lineage>
</organism>
<dbReference type="Proteomes" id="UP001258945">
    <property type="component" value="Unassembled WGS sequence"/>
</dbReference>
<comment type="subcellular location">
    <subcellularLocation>
        <location evidence="1">Membrane</location>
        <topology evidence="1">Multi-pass membrane protein</topology>
    </subcellularLocation>
</comment>
<evidence type="ECO:0000313" key="8">
    <source>
        <dbReference type="EMBL" id="MDT8332876.1"/>
    </source>
</evidence>
<keyword evidence="4 6" id="KW-1133">Transmembrane helix</keyword>
<dbReference type="Pfam" id="PF07690">
    <property type="entry name" value="MFS_1"/>
    <property type="match status" value="1"/>
</dbReference>
<evidence type="ECO:0000313" key="9">
    <source>
        <dbReference type="Proteomes" id="UP001258945"/>
    </source>
</evidence>
<evidence type="ECO:0000256" key="2">
    <source>
        <dbReference type="ARBA" id="ARBA00022448"/>
    </source>
</evidence>
<dbReference type="EMBL" id="JAVVDO010000038">
    <property type="protein sequence ID" value="MDT8332876.1"/>
    <property type="molecule type" value="Genomic_DNA"/>
</dbReference>
<evidence type="ECO:0000256" key="6">
    <source>
        <dbReference type="SAM" id="Phobius"/>
    </source>
</evidence>
<sequence>MEAADYRMHAVLAAACLGFAVVQIDVSVVNIGLPQIGGAFSAGLGGLQWVINSYSLTFSAVLLLGGSWADRIGAKKVFLAGFVIFSLSSIGCGIATGLPMLISMRLLQGFGVALILPCALSLIRTGYDNPEARRSAIAVFGAFGGIGMAAGPLVGNAGAGGASS</sequence>
<evidence type="ECO:0000256" key="4">
    <source>
        <dbReference type="ARBA" id="ARBA00022989"/>
    </source>
</evidence>
<dbReference type="InterPro" id="IPR036259">
    <property type="entry name" value="MFS_trans_sf"/>
</dbReference>
<feature type="transmembrane region" description="Helical" evidence="6">
    <location>
        <begin position="46"/>
        <end position="65"/>
    </location>
</feature>
<dbReference type="PANTHER" id="PTHR42718">
    <property type="entry name" value="MAJOR FACILITATOR SUPERFAMILY MULTIDRUG TRANSPORTER MFSC"/>
    <property type="match status" value="1"/>
</dbReference>
<keyword evidence="2" id="KW-0813">Transport</keyword>
<dbReference type="Gene3D" id="1.20.1720.10">
    <property type="entry name" value="Multidrug resistance protein D"/>
    <property type="match status" value="1"/>
</dbReference>
<evidence type="ECO:0000256" key="3">
    <source>
        <dbReference type="ARBA" id="ARBA00022692"/>
    </source>
</evidence>
<reference evidence="8 9" key="1">
    <citation type="journal article" date="2019" name="Microb. Pathog.">
        <title>Comparison of VITEK 2, MALDI-TOF MS, 16S rRNA gene sequencing, and whole-genome sequencing for identification of Roseomonas mucosa.</title>
        <authorList>
            <person name="Rudolph W.W."/>
            <person name="Gunzer F."/>
            <person name="Trauth M."/>
            <person name="Bunk B."/>
            <person name="Bigge R."/>
            <person name="Schrottner P."/>
        </authorList>
    </citation>
    <scope>NUCLEOTIDE SEQUENCE [LARGE SCALE GENOMIC DNA]</scope>
    <source>
        <strain evidence="8 9">DSM 103800</strain>
    </source>
</reference>
<keyword evidence="5 6" id="KW-0472">Membrane</keyword>
<evidence type="ECO:0000256" key="5">
    <source>
        <dbReference type="ARBA" id="ARBA00023136"/>
    </source>
</evidence>